<feature type="transmembrane region" description="Helical" evidence="2">
    <location>
        <begin position="149"/>
        <end position="165"/>
    </location>
</feature>
<reference evidence="3" key="2">
    <citation type="submission" date="2025-08" db="UniProtKB">
        <authorList>
            <consortium name="Ensembl"/>
        </authorList>
    </citation>
    <scope>IDENTIFICATION</scope>
</reference>
<accession>A0A8C0QE05</accession>
<organism evidence="3 4">
    <name type="scientific">Canis lupus familiaris</name>
    <name type="common">Dog</name>
    <name type="synonym">Canis familiaris</name>
    <dbReference type="NCBI Taxonomy" id="9615"/>
    <lineage>
        <taxon>Eukaryota</taxon>
        <taxon>Metazoa</taxon>
        <taxon>Chordata</taxon>
        <taxon>Craniata</taxon>
        <taxon>Vertebrata</taxon>
        <taxon>Euteleostomi</taxon>
        <taxon>Mammalia</taxon>
        <taxon>Eutheria</taxon>
        <taxon>Laurasiatheria</taxon>
        <taxon>Carnivora</taxon>
        <taxon>Caniformia</taxon>
        <taxon>Canidae</taxon>
        <taxon>Canis</taxon>
    </lineage>
</organism>
<dbReference type="Proteomes" id="UP000694542">
    <property type="component" value="Chromosome 8"/>
</dbReference>
<keyword evidence="2" id="KW-0472">Membrane</keyword>
<keyword evidence="2" id="KW-1133">Transmembrane helix</keyword>
<proteinExistence type="predicted"/>
<evidence type="ECO:0000313" key="4">
    <source>
        <dbReference type="Proteomes" id="UP000694542"/>
    </source>
</evidence>
<feature type="region of interest" description="Disordered" evidence="1">
    <location>
        <begin position="21"/>
        <end position="48"/>
    </location>
</feature>
<protein>
    <submittedName>
        <fullName evidence="3">Uncharacterized protein</fullName>
    </submittedName>
</protein>
<dbReference type="AlphaFoldDB" id="A0A8C0QE05"/>
<reference evidence="3" key="1">
    <citation type="submission" date="2018-10" db="EMBL/GenBank/DDBJ databases">
        <title>De novo assembly of a Great Dane genome.</title>
        <authorList>
            <person name="Kidd J.M."/>
            <person name="Pendleton A.L."/>
            <person name="Shen F."/>
            <person name="Emery S."/>
        </authorList>
    </citation>
    <scope>NUCLEOTIDE SEQUENCE [LARGE SCALE GENOMIC DNA]</scope>
    <source>
        <strain evidence="3">Great Dane</strain>
    </source>
</reference>
<dbReference type="Ensembl" id="ENSCAFT00040014314.1">
    <property type="protein sequence ID" value="ENSCAFP00040012386.1"/>
    <property type="gene ID" value="ENSCAFG00040007691.1"/>
</dbReference>
<sequence>MQLTRRKLLRLGVFGRGARRSSALRGGGVGGGRSWAARGLHGPPSARRRGMASAARGAAELGASAGQGPPGCTWLRPAPPESAAPARLLGPPGRADRGSSGVCRALYAFRSLAGSLCKPSGVGRTAGGAVGPGTRSRAGRRNISKRSRVCFPAGSGFLFVCLFLNCGRVRVWRGCLSGVGLEVEEGTEKGAGLVELVLNY</sequence>
<evidence type="ECO:0000256" key="2">
    <source>
        <dbReference type="SAM" id="Phobius"/>
    </source>
</evidence>
<keyword evidence="2" id="KW-0812">Transmembrane</keyword>
<evidence type="ECO:0000313" key="3">
    <source>
        <dbReference type="Ensembl" id="ENSCAFP00040012386.1"/>
    </source>
</evidence>
<evidence type="ECO:0000256" key="1">
    <source>
        <dbReference type="SAM" id="MobiDB-lite"/>
    </source>
</evidence>
<name>A0A8C0QE05_CANLF</name>